<name>A0A1E3SMF8_MYCIE</name>
<dbReference type="EMBL" id="MVHT01000008">
    <property type="protein sequence ID" value="ORB09682.1"/>
    <property type="molecule type" value="Genomic_DNA"/>
</dbReference>
<gene>
    <name evidence="3" type="ORF">BST27_04830</name>
</gene>
<keyword evidence="4" id="KW-1185">Reference proteome</keyword>
<dbReference type="RefSeq" id="WP_069417069.1">
    <property type="nucleotide sequence ID" value="NZ_CBCRZH010000008.1"/>
</dbReference>
<keyword evidence="2" id="KW-1133">Transmembrane helix</keyword>
<evidence type="ECO:0000313" key="4">
    <source>
        <dbReference type="Proteomes" id="UP000192739"/>
    </source>
</evidence>
<organism evidence="3 4">
    <name type="scientific">Mycobacterium intermedium</name>
    <dbReference type="NCBI Taxonomy" id="28445"/>
    <lineage>
        <taxon>Bacteria</taxon>
        <taxon>Bacillati</taxon>
        <taxon>Actinomycetota</taxon>
        <taxon>Actinomycetes</taxon>
        <taxon>Mycobacteriales</taxon>
        <taxon>Mycobacteriaceae</taxon>
        <taxon>Mycobacterium</taxon>
        <taxon>Mycobacterium simiae complex</taxon>
    </lineage>
</organism>
<dbReference type="STRING" id="28445.BHQ20_00155"/>
<evidence type="ECO:0000256" key="1">
    <source>
        <dbReference type="SAM" id="MobiDB-lite"/>
    </source>
</evidence>
<reference evidence="3 4" key="1">
    <citation type="submission" date="2017-02" db="EMBL/GenBank/DDBJ databases">
        <title>The new phylogeny of genus Mycobacterium.</title>
        <authorList>
            <person name="Tortoli E."/>
            <person name="Trovato A."/>
            <person name="Cirillo D.M."/>
        </authorList>
    </citation>
    <scope>NUCLEOTIDE SEQUENCE [LARGE SCALE GENOMIC DNA]</scope>
    <source>
        <strain evidence="3 4">DSM 44049</strain>
    </source>
</reference>
<evidence type="ECO:0000313" key="3">
    <source>
        <dbReference type="EMBL" id="ORB09682.1"/>
    </source>
</evidence>
<feature type="transmembrane region" description="Helical" evidence="2">
    <location>
        <begin position="6"/>
        <end position="27"/>
    </location>
</feature>
<sequence>MIIELVPLVPIAAAGLGALSGVVGVAVTSLRRPTKKHLGSGPRSLVSAEEPSQASAQDGQIAIYRPASGEVAHIVDLNLDKFREIASAVSRGAEDAAMSALRAEAPPDAHLQVEKAEAPLLETPLEMKTG</sequence>
<dbReference type="Proteomes" id="UP000192739">
    <property type="component" value="Unassembled WGS sequence"/>
</dbReference>
<keyword evidence="2" id="KW-0812">Transmembrane</keyword>
<comment type="caution">
    <text evidence="3">The sequence shown here is derived from an EMBL/GenBank/DDBJ whole genome shotgun (WGS) entry which is preliminary data.</text>
</comment>
<evidence type="ECO:0000256" key="2">
    <source>
        <dbReference type="SAM" id="Phobius"/>
    </source>
</evidence>
<keyword evidence="2" id="KW-0472">Membrane</keyword>
<protein>
    <submittedName>
        <fullName evidence="3">Uncharacterized protein</fullName>
    </submittedName>
</protein>
<feature type="region of interest" description="Disordered" evidence="1">
    <location>
        <begin position="33"/>
        <end position="57"/>
    </location>
</feature>
<dbReference type="AlphaFoldDB" id="A0A1E3SMF8"/>
<proteinExistence type="predicted"/>
<accession>A0A1E3SMF8</accession>